<feature type="transmembrane region" description="Helical" evidence="6">
    <location>
        <begin position="189"/>
        <end position="213"/>
    </location>
</feature>
<accession>A0ABR1W6V6</accession>
<dbReference type="Gene3D" id="1.20.1720.10">
    <property type="entry name" value="Multidrug resistance protein D"/>
    <property type="match status" value="1"/>
</dbReference>
<evidence type="ECO:0000256" key="3">
    <source>
        <dbReference type="ARBA" id="ARBA00022989"/>
    </source>
</evidence>
<dbReference type="EMBL" id="JAQQWM010000002">
    <property type="protein sequence ID" value="KAK8078230.1"/>
    <property type="molecule type" value="Genomic_DNA"/>
</dbReference>
<evidence type="ECO:0000256" key="4">
    <source>
        <dbReference type="ARBA" id="ARBA00023136"/>
    </source>
</evidence>
<feature type="domain" description="Major facilitator superfamily (MFS) profile" evidence="7">
    <location>
        <begin position="65"/>
        <end position="561"/>
    </location>
</feature>
<feature type="transmembrane region" description="Helical" evidence="6">
    <location>
        <begin position="392"/>
        <end position="411"/>
    </location>
</feature>
<feature type="transmembrane region" description="Helical" evidence="6">
    <location>
        <begin position="289"/>
        <end position="309"/>
    </location>
</feature>
<feature type="compositionally biased region" description="Basic residues" evidence="5">
    <location>
        <begin position="589"/>
        <end position="601"/>
    </location>
</feature>
<dbReference type="InterPro" id="IPR020846">
    <property type="entry name" value="MFS_dom"/>
</dbReference>
<feature type="compositionally biased region" description="Polar residues" evidence="5">
    <location>
        <begin position="23"/>
        <end position="32"/>
    </location>
</feature>
<sequence length="614" mass="66155">MVPTLDTSDTEKHGNHAVEKPASSKSTTTGQRDPSHEAEADAEAQVAHHAPADPEWKIGKQELYIILSLTVINMVVALDSSIIITALKTMTAALSADTTQGFWIGTSFLLASTVAMPPIASLSGIFGRPICLMLSLAFFTLGSLLCCLAHSVRLLLAGRAVQGVGAGGIWMVSLLLLTDLVPLRHRPKWWAVISLGWAAGLIVGPLVGGAIVQRTTWRWIFYLNFPFCAFGLVVTPWLLTVRPRRTESLRQKLARIDWVGGALFTASLTLSLFALSSAGIQFAWDSVEIVATLVIGFVGLIATGVWEAFFATEPMLKHSLFSSWSSNIAYFGGFVQGLVMYGENYYVPFFFQSVKGTTPLRAGINLLPALLCVIPTGAVTGALVSRFNNYRYAIWLGWFFVTLSCGLELLWDADVATGVWAVSLVVMGVGHGVVLNAQTFACQAMARPGDIAAAAAMYGFVRQLGSAVGVCVGSTTWQNVAALKLAWEGLPVDVAYHAESYAEALHRLTPKNSGDEGDPDDDMRKAVTSAFVFGFVGVWQVFLGISAVVFGLSFFVRHFDMDKAIESEHRLENSSSSSSGGGGNGDRSSRKRVSRLLRHKPRAAERQQPPSGST</sequence>
<feature type="transmembrane region" description="Helical" evidence="6">
    <location>
        <begin position="157"/>
        <end position="177"/>
    </location>
</feature>
<dbReference type="PANTHER" id="PTHR23501">
    <property type="entry name" value="MAJOR FACILITATOR SUPERFAMILY"/>
    <property type="match status" value="1"/>
</dbReference>
<dbReference type="InterPro" id="IPR011701">
    <property type="entry name" value="MFS"/>
</dbReference>
<dbReference type="Pfam" id="PF07690">
    <property type="entry name" value="MFS_1"/>
    <property type="match status" value="1"/>
</dbReference>
<evidence type="ECO:0000313" key="9">
    <source>
        <dbReference type="Proteomes" id="UP001446871"/>
    </source>
</evidence>
<dbReference type="PANTHER" id="PTHR23501:SF94">
    <property type="entry name" value="MAJOR FACILITATOR SUPERFAMILY (MFS) PROFILE DOMAIN-CONTAINING PROTEIN"/>
    <property type="match status" value="1"/>
</dbReference>
<dbReference type="Gene3D" id="1.20.1250.20">
    <property type="entry name" value="MFS general substrate transporter like domains"/>
    <property type="match status" value="1"/>
</dbReference>
<feature type="transmembrane region" description="Helical" evidence="6">
    <location>
        <begin position="530"/>
        <end position="556"/>
    </location>
</feature>
<feature type="region of interest" description="Disordered" evidence="5">
    <location>
        <begin position="568"/>
        <end position="614"/>
    </location>
</feature>
<evidence type="ECO:0000259" key="7">
    <source>
        <dbReference type="PROSITE" id="PS50850"/>
    </source>
</evidence>
<comment type="caution">
    <text evidence="8">The sequence shown here is derived from an EMBL/GenBank/DDBJ whole genome shotgun (WGS) entry which is preliminary data.</text>
</comment>
<dbReference type="Proteomes" id="UP001446871">
    <property type="component" value="Unassembled WGS sequence"/>
</dbReference>
<gene>
    <name evidence="8" type="ORF">PG996_004400</name>
</gene>
<organism evidence="8 9">
    <name type="scientific">Apiospora saccharicola</name>
    <dbReference type="NCBI Taxonomy" id="335842"/>
    <lineage>
        <taxon>Eukaryota</taxon>
        <taxon>Fungi</taxon>
        <taxon>Dikarya</taxon>
        <taxon>Ascomycota</taxon>
        <taxon>Pezizomycotina</taxon>
        <taxon>Sordariomycetes</taxon>
        <taxon>Xylariomycetidae</taxon>
        <taxon>Amphisphaeriales</taxon>
        <taxon>Apiosporaceae</taxon>
        <taxon>Apiospora</taxon>
    </lineage>
</organism>
<feature type="transmembrane region" description="Helical" evidence="6">
    <location>
        <begin position="130"/>
        <end position="151"/>
    </location>
</feature>
<name>A0ABR1W6V6_9PEZI</name>
<keyword evidence="3 6" id="KW-1133">Transmembrane helix</keyword>
<feature type="transmembrane region" description="Helical" evidence="6">
    <location>
        <begin position="63"/>
        <end position="87"/>
    </location>
</feature>
<evidence type="ECO:0000256" key="6">
    <source>
        <dbReference type="SAM" id="Phobius"/>
    </source>
</evidence>
<dbReference type="PROSITE" id="PS50850">
    <property type="entry name" value="MFS"/>
    <property type="match status" value="1"/>
</dbReference>
<protein>
    <submittedName>
        <fullName evidence="8">Efflux pump FUS6</fullName>
    </submittedName>
</protein>
<evidence type="ECO:0000256" key="1">
    <source>
        <dbReference type="ARBA" id="ARBA00004141"/>
    </source>
</evidence>
<keyword evidence="4 6" id="KW-0472">Membrane</keyword>
<dbReference type="SUPFAM" id="SSF103473">
    <property type="entry name" value="MFS general substrate transporter"/>
    <property type="match status" value="1"/>
</dbReference>
<feature type="transmembrane region" description="Helical" evidence="6">
    <location>
        <begin position="362"/>
        <end position="385"/>
    </location>
</feature>
<feature type="region of interest" description="Disordered" evidence="5">
    <location>
        <begin position="1"/>
        <end position="46"/>
    </location>
</feature>
<evidence type="ECO:0000256" key="2">
    <source>
        <dbReference type="ARBA" id="ARBA00022692"/>
    </source>
</evidence>
<feature type="compositionally biased region" description="Basic and acidic residues" evidence="5">
    <location>
        <begin position="9"/>
        <end position="19"/>
    </location>
</feature>
<feature type="transmembrane region" description="Helical" evidence="6">
    <location>
        <begin position="219"/>
        <end position="239"/>
    </location>
</feature>
<feature type="transmembrane region" description="Helical" evidence="6">
    <location>
        <begin position="259"/>
        <end position="283"/>
    </location>
</feature>
<feature type="transmembrane region" description="Helical" evidence="6">
    <location>
        <begin position="417"/>
        <end position="437"/>
    </location>
</feature>
<keyword evidence="9" id="KW-1185">Reference proteome</keyword>
<proteinExistence type="predicted"/>
<comment type="subcellular location">
    <subcellularLocation>
        <location evidence="1">Membrane</location>
        <topology evidence="1">Multi-pass membrane protein</topology>
    </subcellularLocation>
</comment>
<feature type="transmembrane region" description="Helical" evidence="6">
    <location>
        <begin position="102"/>
        <end position="123"/>
    </location>
</feature>
<evidence type="ECO:0000256" key="5">
    <source>
        <dbReference type="SAM" id="MobiDB-lite"/>
    </source>
</evidence>
<feature type="transmembrane region" description="Helical" evidence="6">
    <location>
        <begin position="321"/>
        <end position="342"/>
    </location>
</feature>
<evidence type="ECO:0000313" key="8">
    <source>
        <dbReference type="EMBL" id="KAK8078230.1"/>
    </source>
</evidence>
<keyword evidence="2 6" id="KW-0812">Transmembrane</keyword>
<dbReference type="InterPro" id="IPR036259">
    <property type="entry name" value="MFS_trans_sf"/>
</dbReference>
<reference evidence="8 9" key="1">
    <citation type="submission" date="2023-01" db="EMBL/GenBank/DDBJ databases">
        <title>Analysis of 21 Apiospora genomes using comparative genomics revels a genus with tremendous synthesis potential of carbohydrate active enzymes and secondary metabolites.</title>
        <authorList>
            <person name="Sorensen T."/>
        </authorList>
    </citation>
    <scope>NUCLEOTIDE SEQUENCE [LARGE SCALE GENOMIC DNA]</scope>
    <source>
        <strain evidence="8 9">CBS 83171</strain>
    </source>
</reference>